<reference evidence="1 2" key="1">
    <citation type="submission" date="2020-04" db="EMBL/GenBank/DDBJ databases">
        <title>Flammeovirga sp. SR4, a novel species isolated from seawater.</title>
        <authorList>
            <person name="Wang X."/>
        </authorList>
    </citation>
    <scope>NUCLEOTIDE SEQUENCE [LARGE SCALE GENOMIC DNA]</scope>
    <source>
        <strain evidence="1 2">SR4</strain>
    </source>
</reference>
<proteinExistence type="predicted"/>
<evidence type="ECO:0000313" key="2">
    <source>
        <dbReference type="Proteomes" id="UP000585050"/>
    </source>
</evidence>
<evidence type="ECO:0000313" key="1">
    <source>
        <dbReference type="EMBL" id="NLR89914.1"/>
    </source>
</evidence>
<organism evidence="1 2">
    <name type="scientific">Flammeovirga agarivorans</name>
    <dbReference type="NCBI Taxonomy" id="2726742"/>
    <lineage>
        <taxon>Bacteria</taxon>
        <taxon>Pseudomonadati</taxon>
        <taxon>Bacteroidota</taxon>
        <taxon>Cytophagia</taxon>
        <taxon>Cytophagales</taxon>
        <taxon>Flammeovirgaceae</taxon>
        <taxon>Flammeovirga</taxon>
    </lineage>
</organism>
<accession>A0A7X8XU51</accession>
<protein>
    <submittedName>
        <fullName evidence="1">Uncharacterized protein</fullName>
    </submittedName>
</protein>
<sequence>MTTSKITLEEYLENHEAKFMRIPRFFQEASRVLGTMWEALEGIEEFQEKGNPEQIFITLFYVEEEKSILIQETRFAMSMMFPIQVEDGVLIIDTLDLITALRKFAEKLPVEREPIAEILEFVLYSGYYGFKNSEARTLAKLIVDAAYLSGKGDVDEDEFFTIVDTLYAPPQQFFTDKYIDQEILDIIEVQDTVYNYLPAALMILRKHLVQDQRQH</sequence>
<dbReference type="EMBL" id="JABAIL010000001">
    <property type="protein sequence ID" value="NLR89914.1"/>
    <property type="molecule type" value="Genomic_DNA"/>
</dbReference>
<gene>
    <name evidence="1" type="ORF">HGP29_01795</name>
</gene>
<name>A0A7X8XU51_9BACT</name>
<dbReference type="RefSeq" id="WP_168880598.1">
    <property type="nucleotide sequence ID" value="NZ_JABAIL010000001.1"/>
</dbReference>
<dbReference type="AlphaFoldDB" id="A0A7X8XU51"/>
<keyword evidence="2" id="KW-1185">Reference proteome</keyword>
<comment type="caution">
    <text evidence="1">The sequence shown here is derived from an EMBL/GenBank/DDBJ whole genome shotgun (WGS) entry which is preliminary data.</text>
</comment>
<dbReference type="Proteomes" id="UP000585050">
    <property type="component" value="Unassembled WGS sequence"/>
</dbReference>